<dbReference type="CDD" id="cd06225">
    <property type="entry name" value="HAMP"/>
    <property type="match status" value="1"/>
</dbReference>
<gene>
    <name evidence="15" type="primary">tsr_2</name>
    <name evidence="15" type="ORF">GCE9029_02587</name>
</gene>
<dbReference type="Pfam" id="PF00015">
    <property type="entry name" value="MCPsignal"/>
    <property type="match status" value="1"/>
</dbReference>
<dbReference type="Gene3D" id="3.30.450.20">
    <property type="entry name" value="PAS domain"/>
    <property type="match status" value="2"/>
</dbReference>
<dbReference type="Gene3D" id="1.10.8.500">
    <property type="entry name" value="HAMP domain in histidine kinase"/>
    <property type="match status" value="1"/>
</dbReference>
<dbReference type="OrthoDB" id="9765776at2"/>
<evidence type="ECO:0000256" key="5">
    <source>
        <dbReference type="ARBA" id="ARBA00022989"/>
    </source>
</evidence>
<dbReference type="InterPro" id="IPR003660">
    <property type="entry name" value="HAMP_dom"/>
</dbReference>
<keyword evidence="3" id="KW-0488">Methylation</keyword>
<feature type="region of interest" description="Disordered" evidence="11">
    <location>
        <begin position="689"/>
        <end position="709"/>
    </location>
</feature>
<dbReference type="GO" id="GO:0005886">
    <property type="term" value="C:plasma membrane"/>
    <property type="evidence" value="ECO:0007669"/>
    <property type="project" value="UniProtKB-SubCell"/>
</dbReference>
<name>A0A128F3M5_9GAMM</name>
<dbReference type="InterPro" id="IPR000014">
    <property type="entry name" value="PAS"/>
</dbReference>
<dbReference type="GO" id="GO:0007165">
    <property type="term" value="P:signal transduction"/>
    <property type="evidence" value="ECO:0007669"/>
    <property type="project" value="UniProtKB-KW"/>
</dbReference>
<dbReference type="PANTHER" id="PTHR43531:SF14">
    <property type="entry name" value="METHYL-ACCEPTING CHEMOTAXIS PROTEIN I-RELATED"/>
    <property type="match status" value="1"/>
</dbReference>
<evidence type="ECO:0000259" key="13">
    <source>
        <dbReference type="PROSITE" id="PS50111"/>
    </source>
</evidence>
<comment type="similarity">
    <text evidence="8">Belongs to the methyl-accepting chemotaxis (MCP) protein family.</text>
</comment>
<dbReference type="STRING" id="1796497.GCE9029_02587"/>
<accession>A0A128F3M5</accession>
<feature type="coiled-coil region" evidence="10">
    <location>
        <begin position="442"/>
        <end position="476"/>
    </location>
</feature>
<dbReference type="InterPro" id="IPR033479">
    <property type="entry name" value="dCache_1"/>
</dbReference>
<evidence type="ECO:0000256" key="10">
    <source>
        <dbReference type="SAM" id="Coils"/>
    </source>
</evidence>
<evidence type="ECO:0000256" key="7">
    <source>
        <dbReference type="ARBA" id="ARBA00023224"/>
    </source>
</evidence>
<evidence type="ECO:0000259" key="14">
    <source>
        <dbReference type="PROSITE" id="PS50885"/>
    </source>
</evidence>
<keyword evidence="7 9" id="KW-0807">Transducer</keyword>
<organism evidence="15 16">
    <name type="scientific">Grimontia celer</name>
    <dbReference type="NCBI Taxonomy" id="1796497"/>
    <lineage>
        <taxon>Bacteria</taxon>
        <taxon>Pseudomonadati</taxon>
        <taxon>Pseudomonadota</taxon>
        <taxon>Gammaproteobacteria</taxon>
        <taxon>Vibrionales</taxon>
        <taxon>Vibrionaceae</taxon>
        <taxon>Grimontia</taxon>
    </lineage>
</organism>
<dbReference type="Pfam" id="PF00672">
    <property type="entry name" value="HAMP"/>
    <property type="match status" value="1"/>
</dbReference>
<dbReference type="SUPFAM" id="SSF58104">
    <property type="entry name" value="Methyl-accepting chemotaxis protein (MCP) signaling domain"/>
    <property type="match status" value="1"/>
</dbReference>
<evidence type="ECO:0000256" key="9">
    <source>
        <dbReference type="PROSITE-ProRule" id="PRU00284"/>
    </source>
</evidence>
<feature type="transmembrane region" description="Helical" evidence="12">
    <location>
        <begin position="9"/>
        <end position="29"/>
    </location>
</feature>
<evidence type="ECO:0000256" key="1">
    <source>
        <dbReference type="ARBA" id="ARBA00004651"/>
    </source>
</evidence>
<dbReference type="SUPFAM" id="SSF55785">
    <property type="entry name" value="PYP-like sensor domain (PAS domain)"/>
    <property type="match status" value="1"/>
</dbReference>
<dbReference type="FunFam" id="1.10.287.950:FF:000001">
    <property type="entry name" value="Methyl-accepting chemotaxis sensory transducer"/>
    <property type="match status" value="1"/>
</dbReference>
<dbReference type="CDD" id="cd00130">
    <property type="entry name" value="PAS"/>
    <property type="match status" value="1"/>
</dbReference>
<evidence type="ECO:0000256" key="8">
    <source>
        <dbReference type="ARBA" id="ARBA00029447"/>
    </source>
</evidence>
<dbReference type="SUPFAM" id="SSF158472">
    <property type="entry name" value="HAMP domain-like"/>
    <property type="match status" value="1"/>
</dbReference>
<dbReference type="Proteomes" id="UP000071641">
    <property type="component" value="Unassembled WGS sequence"/>
</dbReference>
<sequence length="969" mass="106593">MFGKLKIKLLLIFLFIGVLPILVVGYLALVKSSDALHKQAFAQLVSMREVKKTQIESYLDRAMKDIRILAGSEDTKLIQKQLSFYAVDEEIEADEEFLTDTYEYEEIWQASGKTLNDFVNVYGYSDVYIIQADTGHVIFSARRDKDLGANLASGEYRDSPLATLYRQVISTNAIAVQDYERYEVKNNQPVAFVGSPITDLGGNTLAVAVLQLSIDEINQIMLQRTGMGETGETFLVGPDFLMRSDSYLADQSHSVVASFADPANGSVKTDITEKTLEGETNFEVALDYRGVPVLTAYSPIKFGDTTWALVAEIDRAEAFSEVDALKWLIGFILLAGVAVITTIAMLVTRSLTQPILKLTHSLENVAVTGDFSTRVDVTSRDEIGQSAVAFNTLMDSTQSAVEDIKKVMEGLAEGDFSNRIDSDLKGDLLVIKQATNTSLENVEHSERAKAKLECEAQEKAEENARVRQALDNVSTNTMIADRDYNIIYINSAATKMLTDAREDFATVIPQFNPENVMGHNIDFFHKNPSHQRRILDHLEDVYKTELMVGDRTMAISANPILDENGERIGTVIEWKDRTAEVAIEREIDQMVDAASRGDFSIQLSLEGKRGFHKNLVKGLNGLTTNTDAALADMQRILGAMARGDLTERIDKDYHGRFAQLKIDANSTIERLTQVIGNIRHAASTISNSSNEIASGNRDLSQRTEDQATSLQETAASMDTMTDTVKQSAENAVSANKLSDEAVDKAREGGHVVMRTITAMDQISGASNKISDIIGVIDEIAFQTNLLALNAAVEAARAGEQGRGFAVVAGEVRSLAQRSAGAAKEIKDLIRDTNKKVEDGAILVSESGDTLQEILSMVEEVGSKMSEISEAAQNQSSGIEQVNIAISRMDTMTQQNAALVEEAATAGESMLSQAQDMSTMMEFFTIEENKEPVKTPKFNKTRKKAVLPKKTKAKPKPKVDDDDEIEWDEF</sequence>
<dbReference type="GO" id="GO:0006935">
    <property type="term" value="P:chemotaxis"/>
    <property type="evidence" value="ECO:0007669"/>
    <property type="project" value="TreeGrafter"/>
</dbReference>
<dbReference type="AlphaFoldDB" id="A0A128F3M5"/>
<keyword evidence="10" id="KW-0175">Coiled coil</keyword>
<keyword evidence="6 12" id="KW-0472">Membrane</keyword>
<dbReference type="Pfam" id="PF18947">
    <property type="entry name" value="HAMP_2"/>
    <property type="match status" value="1"/>
</dbReference>
<proteinExistence type="inferred from homology"/>
<dbReference type="PANTHER" id="PTHR43531">
    <property type="entry name" value="PROTEIN ICFG"/>
    <property type="match status" value="1"/>
</dbReference>
<dbReference type="InterPro" id="IPR051310">
    <property type="entry name" value="MCP_chemotaxis"/>
</dbReference>
<feature type="domain" description="HAMP" evidence="14">
    <location>
        <begin position="349"/>
        <end position="402"/>
    </location>
</feature>
<comment type="subcellular location">
    <subcellularLocation>
        <location evidence="1">Cell membrane</location>
        <topology evidence="1">Multi-pass membrane protein</topology>
    </subcellularLocation>
</comment>
<evidence type="ECO:0000313" key="16">
    <source>
        <dbReference type="Proteomes" id="UP000071641"/>
    </source>
</evidence>
<feature type="domain" description="HAMP" evidence="14">
    <location>
        <begin position="403"/>
        <end position="447"/>
    </location>
</feature>
<dbReference type="PROSITE" id="PS50111">
    <property type="entry name" value="CHEMOTAXIS_TRANSDUC_2"/>
    <property type="match status" value="1"/>
</dbReference>
<dbReference type="SMART" id="SM00304">
    <property type="entry name" value="HAMP"/>
    <property type="match status" value="2"/>
</dbReference>
<dbReference type="Pfam" id="PF13188">
    <property type="entry name" value="PAS_8"/>
    <property type="match status" value="1"/>
</dbReference>
<feature type="compositionally biased region" description="Basic residues" evidence="11">
    <location>
        <begin position="936"/>
        <end position="955"/>
    </location>
</feature>
<feature type="transmembrane region" description="Helical" evidence="12">
    <location>
        <begin position="327"/>
        <end position="347"/>
    </location>
</feature>
<keyword evidence="2" id="KW-1003">Cell membrane</keyword>
<keyword evidence="16" id="KW-1185">Reference proteome</keyword>
<dbReference type="CDD" id="cd11386">
    <property type="entry name" value="MCP_signal"/>
    <property type="match status" value="1"/>
</dbReference>
<dbReference type="GO" id="GO:0004888">
    <property type="term" value="F:transmembrane signaling receptor activity"/>
    <property type="evidence" value="ECO:0007669"/>
    <property type="project" value="TreeGrafter"/>
</dbReference>
<dbReference type="Gene3D" id="1.10.287.950">
    <property type="entry name" value="Methyl-accepting chemotaxis protein"/>
    <property type="match status" value="1"/>
</dbReference>
<evidence type="ECO:0000256" key="11">
    <source>
        <dbReference type="SAM" id="MobiDB-lite"/>
    </source>
</evidence>
<dbReference type="EMBL" id="FIZX01000002">
    <property type="protein sequence ID" value="CZF81402.1"/>
    <property type="molecule type" value="Genomic_DNA"/>
</dbReference>
<dbReference type="InterPro" id="IPR035965">
    <property type="entry name" value="PAS-like_dom_sf"/>
</dbReference>
<dbReference type="FunFam" id="3.30.450.20:FF:000075">
    <property type="entry name" value="Methyl-accepting chemotaxis protein"/>
    <property type="match status" value="1"/>
</dbReference>
<dbReference type="Pfam" id="PF02743">
    <property type="entry name" value="dCache_1"/>
    <property type="match status" value="1"/>
</dbReference>
<dbReference type="SMART" id="SM00283">
    <property type="entry name" value="MA"/>
    <property type="match status" value="1"/>
</dbReference>
<evidence type="ECO:0000256" key="6">
    <source>
        <dbReference type="ARBA" id="ARBA00023136"/>
    </source>
</evidence>
<keyword evidence="4 12" id="KW-0812">Transmembrane</keyword>
<reference evidence="16" key="1">
    <citation type="submission" date="2016-02" db="EMBL/GenBank/DDBJ databases">
        <authorList>
            <person name="Rodrigo-Torres Lidia"/>
            <person name="Arahal R.David."/>
        </authorList>
    </citation>
    <scope>NUCLEOTIDE SEQUENCE [LARGE SCALE GENOMIC DNA]</scope>
    <source>
        <strain evidence="16">CECT 9029</strain>
    </source>
</reference>
<keyword evidence="5 12" id="KW-1133">Transmembrane helix</keyword>
<feature type="domain" description="Methyl-accepting transducer" evidence="13">
    <location>
        <begin position="681"/>
        <end position="910"/>
    </location>
</feature>
<feature type="region of interest" description="Disordered" evidence="11">
    <location>
        <begin position="931"/>
        <end position="969"/>
    </location>
</feature>
<evidence type="ECO:0000256" key="4">
    <source>
        <dbReference type="ARBA" id="ARBA00022692"/>
    </source>
</evidence>
<dbReference type="InterPro" id="IPR004089">
    <property type="entry name" value="MCPsignal_dom"/>
</dbReference>
<evidence type="ECO:0000313" key="15">
    <source>
        <dbReference type="EMBL" id="CZF81402.1"/>
    </source>
</evidence>
<evidence type="ECO:0000256" key="2">
    <source>
        <dbReference type="ARBA" id="ARBA00022475"/>
    </source>
</evidence>
<dbReference type="PROSITE" id="PS50885">
    <property type="entry name" value="HAMP"/>
    <property type="match status" value="3"/>
</dbReference>
<evidence type="ECO:0000256" key="3">
    <source>
        <dbReference type="ARBA" id="ARBA00022481"/>
    </source>
</evidence>
<feature type="compositionally biased region" description="Acidic residues" evidence="11">
    <location>
        <begin position="959"/>
        <end position="969"/>
    </location>
</feature>
<dbReference type="RefSeq" id="WP_062663639.1">
    <property type="nucleotide sequence ID" value="NZ_FIZX01000002.1"/>
</dbReference>
<protein>
    <submittedName>
        <fullName evidence="15">Methyl-accepting chemotaxis protein I</fullName>
    </submittedName>
</protein>
<feature type="domain" description="HAMP" evidence="14">
    <location>
        <begin position="624"/>
        <end position="676"/>
    </location>
</feature>
<evidence type="ECO:0000256" key="12">
    <source>
        <dbReference type="SAM" id="Phobius"/>
    </source>
</evidence>